<gene>
    <name evidence="3" type="ORF">ALC62_03597</name>
</gene>
<reference evidence="3 4" key="1">
    <citation type="submission" date="2016-03" db="EMBL/GenBank/DDBJ databases">
        <title>Cyphomyrmex costatus WGS genome.</title>
        <authorList>
            <person name="Nygaard S."/>
            <person name="Hu H."/>
            <person name="Boomsma J."/>
            <person name="Zhang G."/>
        </authorList>
    </citation>
    <scope>NUCLEOTIDE SEQUENCE [LARGE SCALE GENOMIC DNA]</scope>
    <source>
        <strain evidence="3">MS0001</strain>
        <tissue evidence="3">Whole body</tissue>
    </source>
</reference>
<proteinExistence type="predicted"/>
<dbReference type="AlphaFoldDB" id="A0A151IL79"/>
<keyword evidence="4" id="KW-1185">Reference proteome</keyword>
<dbReference type="EMBL" id="KQ977133">
    <property type="protein sequence ID" value="KYN05504.1"/>
    <property type="molecule type" value="Genomic_DNA"/>
</dbReference>
<sequence length="109" mass="12088">MQIKGLHWVICVLVHFVKSWSRRCAVTQGTIRGYLDTFYLRSSGAHLHSVPSSQACLRGRSLAENPLSVIIATMAKRDSSTIRDDESANMPWSGTPLESGRVCGYKHTP</sequence>
<keyword evidence="2" id="KW-0732">Signal</keyword>
<feature type="region of interest" description="Disordered" evidence="1">
    <location>
        <begin position="79"/>
        <end position="109"/>
    </location>
</feature>
<organism evidence="3 4">
    <name type="scientific">Cyphomyrmex costatus</name>
    <dbReference type="NCBI Taxonomy" id="456900"/>
    <lineage>
        <taxon>Eukaryota</taxon>
        <taxon>Metazoa</taxon>
        <taxon>Ecdysozoa</taxon>
        <taxon>Arthropoda</taxon>
        <taxon>Hexapoda</taxon>
        <taxon>Insecta</taxon>
        <taxon>Pterygota</taxon>
        <taxon>Neoptera</taxon>
        <taxon>Endopterygota</taxon>
        <taxon>Hymenoptera</taxon>
        <taxon>Apocrita</taxon>
        <taxon>Aculeata</taxon>
        <taxon>Formicoidea</taxon>
        <taxon>Formicidae</taxon>
        <taxon>Myrmicinae</taxon>
        <taxon>Cyphomyrmex</taxon>
    </lineage>
</organism>
<feature type="chain" id="PRO_5007582204" description="Secreted protein" evidence="2">
    <location>
        <begin position="22"/>
        <end position="109"/>
    </location>
</feature>
<feature type="signal peptide" evidence="2">
    <location>
        <begin position="1"/>
        <end position="21"/>
    </location>
</feature>
<evidence type="ECO:0000313" key="4">
    <source>
        <dbReference type="Proteomes" id="UP000078542"/>
    </source>
</evidence>
<evidence type="ECO:0000256" key="1">
    <source>
        <dbReference type="SAM" id="MobiDB-lite"/>
    </source>
</evidence>
<dbReference type="Proteomes" id="UP000078542">
    <property type="component" value="Unassembled WGS sequence"/>
</dbReference>
<evidence type="ECO:0008006" key="5">
    <source>
        <dbReference type="Google" id="ProtNLM"/>
    </source>
</evidence>
<evidence type="ECO:0000313" key="3">
    <source>
        <dbReference type="EMBL" id="KYN05504.1"/>
    </source>
</evidence>
<accession>A0A151IL79</accession>
<name>A0A151IL79_9HYME</name>
<evidence type="ECO:0000256" key="2">
    <source>
        <dbReference type="SAM" id="SignalP"/>
    </source>
</evidence>
<protein>
    <recommendedName>
        <fullName evidence="5">Secreted protein</fullName>
    </recommendedName>
</protein>